<keyword evidence="4" id="KW-1015">Disulfide bond</keyword>
<dbReference type="AlphaFoldDB" id="A0A1G6GDS4"/>
<dbReference type="SUPFAM" id="SSF53474">
    <property type="entry name" value="alpha/beta-Hydrolases"/>
    <property type="match status" value="1"/>
</dbReference>
<reference evidence="5 6" key="1">
    <citation type="submission" date="2016-06" db="EMBL/GenBank/DDBJ databases">
        <authorList>
            <person name="Olsen C.W."/>
            <person name="Carey S."/>
            <person name="Hinshaw L."/>
            <person name="Karasin A.I."/>
        </authorList>
    </citation>
    <scope>NUCLEOTIDE SEQUENCE [LARGE SCALE GENOMIC DNA]</scope>
    <source>
        <strain evidence="5 6">LZ-22</strain>
    </source>
</reference>
<dbReference type="SMART" id="SM01110">
    <property type="entry name" value="Cutinase"/>
    <property type="match status" value="1"/>
</dbReference>
<evidence type="ECO:0000313" key="5">
    <source>
        <dbReference type="EMBL" id="SDB80137.1"/>
    </source>
</evidence>
<dbReference type="InterPro" id="IPR000675">
    <property type="entry name" value="Cutinase/axe"/>
</dbReference>
<proteinExistence type="inferred from homology"/>
<keyword evidence="6" id="KW-1185">Reference proteome</keyword>
<name>A0A1G6GDS4_9ACTN</name>
<dbReference type="Gene3D" id="3.40.50.1820">
    <property type="entry name" value="alpha/beta hydrolase"/>
    <property type="match status" value="1"/>
</dbReference>
<dbReference type="Proteomes" id="UP000199086">
    <property type="component" value="Unassembled WGS sequence"/>
</dbReference>
<evidence type="ECO:0000256" key="3">
    <source>
        <dbReference type="ARBA" id="ARBA00022801"/>
    </source>
</evidence>
<keyword evidence="2" id="KW-0719">Serine esterase</keyword>
<dbReference type="GO" id="GO:0052689">
    <property type="term" value="F:carboxylic ester hydrolase activity"/>
    <property type="evidence" value="ECO:0007669"/>
    <property type="project" value="UniProtKB-KW"/>
</dbReference>
<dbReference type="InterPro" id="IPR029058">
    <property type="entry name" value="AB_hydrolase_fold"/>
</dbReference>
<dbReference type="EMBL" id="FMYF01000001">
    <property type="protein sequence ID" value="SDB80137.1"/>
    <property type="molecule type" value="Genomic_DNA"/>
</dbReference>
<gene>
    <name evidence="5" type="ORF">GA0111570_101412</name>
</gene>
<dbReference type="RefSeq" id="WP_175557273.1">
    <property type="nucleotide sequence ID" value="NZ_FMYF01000001.1"/>
</dbReference>
<protein>
    <submittedName>
        <fullName evidence="5">Cutinase</fullName>
    </submittedName>
</protein>
<evidence type="ECO:0000256" key="1">
    <source>
        <dbReference type="ARBA" id="ARBA00007534"/>
    </source>
</evidence>
<evidence type="ECO:0000313" key="6">
    <source>
        <dbReference type="Proteomes" id="UP000199086"/>
    </source>
</evidence>
<dbReference type="PANTHER" id="PTHR33630:SF9">
    <property type="entry name" value="CUTINASE 4"/>
    <property type="match status" value="1"/>
</dbReference>
<organism evidence="5 6">
    <name type="scientific">Raineyella antarctica</name>
    <dbReference type="NCBI Taxonomy" id="1577474"/>
    <lineage>
        <taxon>Bacteria</taxon>
        <taxon>Bacillati</taxon>
        <taxon>Actinomycetota</taxon>
        <taxon>Actinomycetes</taxon>
        <taxon>Propionibacteriales</taxon>
        <taxon>Propionibacteriaceae</taxon>
        <taxon>Raineyella</taxon>
    </lineage>
</organism>
<comment type="similarity">
    <text evidence="1">Belongs to the cutinase family.</text>
</comment>
<dbReference type="STRING" id="1577474.GA0111570_101412"/>
<dbReference type="PANTHER" id="PTHR33630">
    <property type="entry name" value="CUTINASE RV1984C-RELATED-RELATED"/>
    <property type="match status" value="1"/>
</dbReference>
<evidence type="ECO:0000256" key="4">
    <source>
        <dbReference type="ARBA" id="ARBA00023157"/>
    </source>
</evidence>
<keyword evidence="3" id="KW-0378">Hydrolase</keyword>
<evidence type="ECO:0000256" key="2">
    <source>
        <dbReference type="ARBA" id="ARBA00022487"/>
    </source>
</evidence>
<accession>A0A1G6GDS4</accession>
<sequence>MALYGAIYGLPADAAVKPDPVTTLTTVAPCQDVMFVGVRGSGETPASGQFGMGGESTLAWQQFRNEIPGQSAAAMSIDYPSAQVTTLASPYSSGDFFRSIDTGVTKLEGVLAERSAACPTERYVLSGKSQGAIVVHRAVADMAAHQDAYGPHLMDRIDGVIVIADPDRVPNEDGSSYGTSASGTEHYGISYEAPWVAGNRYRPTTLPISASWDHPERWQSVCNTGDAVCDFAVASSGPGQMLAGFDVHTYSYVNDPSAIRQAASAVAAESRSRMASTEKTSQSAL</sequence>
<dbReference type="Pfam" id="PF01083">
    <property type="entry name" value="Cutinase"/>
    <property type="match status" value="1"/>
</dbReference>